<evidence type="ECO:0000256" key="1">
    <source>
        <dbReference type="ARBA" id="ARBA00006479"/>
    </source>
</evidence>
<dbReference type="InterPro" id="IPR000600">
    <property type="entry name" value="ROK"/>
</dbReference>
<dbReference type="PATRIC" id="fig|1453497.3.peg.475"/>
<accession>A0A182C7Q4</accession>
<dbReference type="SUPFAM" id="SSF53067">
    <property type="entry name" value="Actin-like ATPase domain"/>
    <property type="match status" value="1"/>
</dbReference>
<sequence length="393" mass="43904">MVRAKHNYKNLAKINRKLVLNLLRRESLTNRKALAKLSGLDPSTITKIIREFMNRNLCIETQPEISGKVGRRTIGLKLSKNAYKSVVVRVGVQVTEVAVGYFDGSIEHVDTVRSVNNIGKFVEKIRKTVYPIVEKIDPERFLGISISIPGMVDIENNYIIDVPHLGWRDVDLSEHLEGNIPIYIDNEANLSIIAEKWKNPLIKPTENVVFVYLSEGIGCGVIINGQIYRGTFFNAGELGHMTIDFNGKECYCGNRGCWETLASTEAIVREYERKIAKLEGSSYNDKFTSLISLSENNENALAFLKKEEAYLTAGITNIVNGLSPEYIILGGWGSILSDESVRRIENKVNSMVLHTAKNKIKIMKSLLDSKEQGLAAITGAALMIVDRSLENII</sequence>
<dbReference type="Pfam" id="PF00480">
    <property type="entry name" value="ROK"/>
    <property type="match status" value="1"/>
</dbReference>
<proteinExistence type="inferred from homology"/>
<evidence type="ECO:0008006" key="4">
    <source>
        <dbReference type="Google" id="ProtNLM"/>
    </source>
</evidence>
<dbReference type="AlphaFoldDB" id="A0A182C7Q4"/>
<evidence type="ECO:0000313" key="3">
    <source>
        <dbReference type="Proteomes" id="UP000077339"/>
    </source>
</evidence>
<comment type="caution">
    <text evidence="2">The sequence shown here is derived from an EMBL/GenBank/DDBJ whole genome shotgun (WGS) entry which is preliminary data.</text>
</comment>
<dbReference type="PROSITE" id="PS01125">
    <property type="entry name" value="ROK"/>
    <property type="match status" value="1"/>
</dbReference>
<evidence type="ECO:0000313" key="2">
    <source>
        <dbReference type="EMBL" id="OAA31693.1"/>
    </source>
</evidence>
<dbReference type="PANTHER" id="PTHR18964">
    <property type="entry name" value="ROK (REPRESSOR, ORF, KINASE) FAMILY"/>
    <property type="match status" value="1"/>
</dbReference>
<dbReference type="STRING" id="1453497.AT15_02375"/>
<dbReference type="EMBL" id="JFHK01000002">
    <property type="protein sequence ID" value="OAA31693.1"/>
    <property type="molecule type" value="Genomic_DNA"/>
</dbReference>
<dbReference type="PANTHER" id="PTHR18964:SF110">
    <property type="entry name" value="TRANSCRIPTIONAL REGULATOR, XYLR-RELATED"/>
    <property type="match status" value="1"/>
</dbReference>
<keyword evidence="3" id="KW-1185">Reference proteome</keyword>
<dbReference type="InterPro" id="IPR043129">
    <property type="entry name" value="ATPase_NBD"/>
</dbReference>
<reference evidence="2 3" key="1">
    <citation type="submission" date="2014-02" db="EMBL/GenBank/DDBJ databases">
        <title>Kosmotoga genome sequencing.</title>
        <authorList>
            <person name="Pollo S.M."/>
            <person name="Charchuk R."/>
            <person name="Nesbo C.L."/>
        </authorList>
    </citation>
    <scope>NUCLEOTIDE SEQUENCE [LARGE SCALE GENOMIC DNA]</scope>
    <source>
        <strain evidence="2 3">S304</strain>
    </source>
</reference>
<name>A0A182C7Q4_9BACT</name>
<dbReference type="SUPFAM" id="SSF46785">
    <property type="entry name" value="Winged helix' DNA-binding domain"/>
    <property type="match status" value="1"/>
</dbReference>
<dbReference type="InterPro" id="IPR036388">
    <property type="entry name" value="WH-like_DNA-bd_sf"/>
</dbReference>
<dbReference type="OrthoDB" id="9796533at2"/>
<dbReference type="InterPro" id="IPR036390">
    <property type="entry name" value="WH_DNA-bd_sf"/>
</dbReference>
<dbReference type="RefSeq" id="WP_068345207.1">
    <property type="nucleotide sequence ID" value="NZ_JFHK01000002.1"/>
</dbReference>
<comment type="similarity">
    <text evidence="1">Belongs to the ROK (NagC/XylR) family.</text>
</comment>
<dbReference type="Gene3D" id="1.10.10.10">
    <property type="entry name" value="Winged helix-like DNA-binding domain superfamily/Winged helix DNA-binding domain"/>
    <property type="match status" value="1"/>
</dbReference>
<dbReference type="Gene3D" id="3.30.420.40">
    <property type="match status" value="2"/>
</dbReference>
<organism evidence="2 3">
    <name type="scientific">Kosmotoga arenicorallina S304</name>
    <dbReference type="NCBI Taxonomy" id="1453497"/>
    <lineage>
        <taxon>Bacteria</taxon>
        <taxon>Thermotogati</taxon>
        <taxon>Thermotogota</taxon>
        <taxon>Thermotogae</taxon>
        <taxon>Kosmotogales</taxon>
        <taxon>Kosmotogaceae</taxon>
        <taxon>Kosmotoga</taxon>
    </lineage>
</organism>
<protein>
    <recommendedName>
        <fullName evidence="4">ROK family protein</fullName>
    </recommendedName>
</protein>
<gene>
    <name evidence="2" type="ORF">AT15_02375</name>
</gene>
<dbReference type="InterPro" id="IPR049874">
    <property type="entry name" value="ROK_cs"/>
</dbReference>
<dbReference type="Proteomes" id="UP000077339">
    <property type="component" value="Unassembled WGS sequence"/>
</dbReference>